<keyword evidence="1" id="KW-1133">Transmembrane helix</keyword>
<proteinExistence type="predicted"/>
<feature type="transmembrane region" description="Helical" evidence="1">
    <location>
        <begin position="12"/>
        <end position="37"/>
    </location>
</feature>
<reference evidence="2" key="1">
    <citation type="submission" date="2018-02" db="EMBL/GenBank/DDBJ databases">
        <title>Rhizophora mucronata_Transcriptome.</title>
        <authorList>
            <person name="Meera S.P."/>
            <person name="Sreeshan A."/>
            <person name="Augustine A."/>
        </authorList>
    </citation>
    <scope>NUCLEOTIDE SEQUENCE</scope>
    <source>
        <tissue evidence="2">Leaf</tissue>
    </source>
</reference>
<accession>A0A2P2IRH3</accession>
<evidence type="ECO:0000256" key="1">
    <source>
        <dbReference type="SAM" id="Phobius"/>
    </source>
</evidence>
<evidence type="ECO:0000313" key="2">
    <source>
        <dbReference type="EMBL" id="MBW83831.1"/>
    </source>
</evidence>
<keyword evidence="1" id="KW-0472">Membrane</keyword>
<sequence>MWTLAMATSQPVLSYFLLFPSYFSTSVFISGAFLLFLSRQL</sequence>
<dbReference type="EMBL" id="GGEC01003348">
    <property type="protein sequence ID" value="MBW83831.1"/>
    <property type="molecule type" value="Transcribed_RNA"/>
</dbReference>
<keyword evidence="1" id="KW-0812">Transmembrane</keyword>
<name>A0A2P2IRH3_RHIMU</name>
<protein>
    <submittedName>
        <fullName evidence="2">Uncharacterized protein</fullName>
    </submittedName>
</protein>
<organism evidence="2">
    <name type="scientific">Rhizophora mucronata</name>
    <name type="common">Asiatic mangrove</name>
    <dbReference type="NCBI Taxonomy" id="61149"/>
    <lineage>
        <taxon>Eukaryota</taxon>
        <taxon>Viridiplantae</taxon>
        <taxon>Streptophyta</taxon>
        <taxon>Embryophyta</taxon>
        <taxon>Tracheophyta</taxon>
        <taxon>Spermatophyta</taxon>
        <taxon>Magnoliopsida</taxon>
        <taxon>eudicotyledons</taxon>
        <taxon>Gunneridae</taxon>
        <taxon>Pentapetalae</taxon>
        <taxon>rosids</taxon>
        <taxon>fabids</taxon>
        <taxon>Malpighiales</taxon>
        <taxon>Rhizophoraceae</taxon>
        <taxon>Rhizophora</taxon>
    </lineage>
</organism>
<dbReference type="AlphaFoldDB" id="A0A2P2IRH3"/>